<accession>A0A1I7VZA1</accession>
<evidence type="ECO:0000256" key="1">
    <source>
        <dbReference type="SAM" id="SignalP"/>
    </source>
</evidence>
<feature type="signal peptide" evidence="1">
    <location>
        <begin position="1"/>
        <end position="22"/>
    </location>
</feature>
<evidence type="ECO:0000313" key="2">
    <source>
        <dbReference type="Proteomes" id="UP000095285"/>
    </source>
</evidence>
<reference evidence="3" key="2">
    <citation type="submission" date="2016-11" db="UniProtKB">
        <authorList>
            <consortium name="WormBaseParasite"/>
        </authorList>
    </citation>
    <scope>IDENTIFICATION</scope>
</reference>
<dbReference type="Proteomes" id="UP000095285">
    <property type="component" value="Unassembled WGS sequence"/>
</dbReference>
<protein>
    <submittedName>
        <fullName evidence="3">Uncharacterized protein</fullName>
    </submittedName>
</protein>
<proteinExistence type="predicted"/>
<reference evidence="2" key="1">
    <citation type="submission" date="2012-04" db="EMBL/GenBank/DDBJ databases">
        <title>The Genome Sequence of Loa loa.</title>
        <authorList>
            <consortium name="The Broad Institute Genome Sequencing Platform"/>
            <consortium name="Broad Institute Genome Sequencing Center for Infectious Disease"/>
            <person name="Nutman T.B."/>
            <person name="Fink D.L."/>
            <person name="Russ C."/>
            <person name="Young S."/>
            <person name="Zeng Q."/>
            <person name="Gargeya S."/>
            <person name="Alvarado L."/>
            <person name="Berlin A."/>
            <person name="Chapman S.B."/>
            <person name="Chen Z."/>
            <person name="Freedman E."/>
            <person name="Gellesch M."/>
            <person name="Goldberg J."/>
            <person name="Griggs A."/>
            <person name="Gujja S."/>
            <person name="Heilman E.R."/>
            <person name="Heiman D."/>
            <person name="Howarth C."/>
            <person name="Mehta T."/>
            <person name="Neiman D."/>
            <person name="Pearson M."/>
            <person name="Roberts A."/>
            <person name="Saif S."/>
            <person name="Shea T."/>
            <person name="Shenoy N."/>
            <person name="Sisk P."/>
            <person name="Stolte C."/>
            <person name="Sykes S."/>
            <person name="White J."/>
            <person name="Yandava C."/>
            <person name="Haas B."/>
            <person name="Henn M.R."/>
            <person name="Nusbaum C."/>
            <person name="Birren B."/>
        </authorList>
    </citation>
    <scope>NUCLEOTIDE SEQUENCE [LARGE SCALE GENOMIC DNA]</scope>
</reference>
<dbReference type="WBParaSite" id="EN70_7859">
    <property type="protein sequence ID" value="EN70_7859"/>
    <property type="gene ID" value="EN70_7859"/>
</dbReference>
<evidence type="ECO:0000313" key="3">
    <source>
        <dbReference type="WBParaSite" id="EN70_7859"/>
    </source>
</evidence>
<keyword evidence="1" id="KW-0732">Signal</keyword>
<sequence>MTDASQRKLLARFLCSTCLVLSFFIDKERPPRISKELTLANISKSDYYNLRIVVLFIINSVQGSGLNQYMQIPELFCKIFKNFKVTFQKSRSDLQGMSMTVEDIIEQAVC</sequence>
<dbReference type="AlphaFoldDB" id="A0A1I7VZA1"/>
<keyword evidence="2" id="KW-1185">Reference proteome</keyword>
<name>A0A1I7VZA1_LOALO</name>
<organism evidence="2 3">
    <name type="scientific">Loa loa</name>
    <name type="common">Eye worm</name>
    <name type="synonym">Filaria loa</name>
    <dbReference type="NCBI Taxonomy" id="7209"/>
    <lineage>
        <taxon>Eukaryota</taxon>
        <taxon>Metazoa</taxon>
        <taxon>Ecdysozoa</taxon>
        <taxon>Nematoda</taxon>
        <taxon>Chromadorea</taxon>
        <taxon>Rhabditida</taxon>
        <taxon>Spirurina</taxon>
        <taxon>Spiruromorpha</taxon>
        <taxon>Filarioidea</taxon>
        <taxon>Onchocercidae</taxon>
        <taxon>Loa</taxon>
    </lineage>
</organism>
<feature type="chain" id="PRO_5009310359" evidence="1">
    <location>
        <begin position="23"/>
        <end position="110"/>
    </location>
</feature>